<keyword evidence="2 4" id="KW-0489">Methyltransferase</keyword>
<sequence>MSDLPPSTPSDEHSNSLLDRLDPPSQQHSHDKEIGLSLEPMRSEKETSLEPRVKRTVADKWVQPHGPPVGSTFGARLLGEDSDPYSHNTWDHVVLPDGFEQMAKEVLEVHRSSPVSPEKRDAFNARPAEYWNAFYSVHSAAFFKDRRWLRLEFPELIACTEPDAGPKIVLEVGCGAGNTVFPLMHHNENPNLIVHATDYSKTAVDIVRANPMYPIPPHGIGRMHANVWDITSTPGAGPSRSQNGDQTFPPSVESEESEHGRRTDQTWVLPKGVEPGSVDVITVIYVLSALHPTEWRQAIHNLYTALKPGGLLLIRDYGRHDLAQLRIKKDRLLDPDTPNLYIRGDGTRVYFFTKEELESMVLAPPQGGTGKGNMFEIEQLGEDRRLLINRKERLKMYRIWMQVKARKLSPSAPS</sequence>
<dbReference type="GO" id="GO:0032259">
    <property type="term" value="P:methylation"/>
    <property type="evidence" value="ECO:0007669"/>
    <property type="project" value="UniProtKB-KW"/>
</dbReference>
<feature type="region of interest" description="Disordered" evidence="5">
    <location>
        <begin position="1"/>
        <end position="52"/>
    </location>
</feature>
<organism evidence="6 7">
    <name type="scientific">Tremella mesenterica</name>
    <name type="common">Jelly fungus</name>
    <dbReference type="NCBI Taxonomy" id="5217"/>
    <lineage>
        <taxon>Eukaryota</taxon>
        <taxon>Fungi</taxon>
        <taxon>Dikarya</taxon>
        <taxon>Basidiomycota</taxon>
        <taxon>Agaricomycotina</taxon>
        <taxon>Tremellomycetes</taxon>
        <taxon>Tremellales</taxon>
        <taxon>Tremellaceae</taxon>
        <taxon>Tremella</taxon>
    </lineage>
</organism>
<dbReference type="STRING" id="5217.A0A4Q1BS78"/>
<reference evidence="6 7" key="1">
    <citation type="submission" date="2016-06" db="EMBL/GenBank/DDBJ databases">
        <title>Evolution of pathogenesis and genome organization in the Tremellales.</title>
        <authorList>
            <person name="Cuomo C."/>
            <person name="Litvintseva A."/>
            <person name="Heitman J."/>
            <person name="Chen Y."/>
            <person name="Sun S."/>
            <person name="Springer D."/>
            <person name="Dromer F."/>
            <person name="Young S."/>
            <person name="Zeng Q."/>
            <person name="Chapman S."/>
            <person name="Gujja S."/>
            <person name="Saif S."/>
            <person name="Birren B."/>
        </authorList>
    </citation>
    <scope>NUCLEOTIDE SEQUENCE [LARGE SCALE GENOMIC DNA]</scope>
    <source>
        <strain evidence="6 7">ATCC 28783</strain>
    </source>
</reference>
<comment type="similarity">
    <text evidence="1 4">Belongs to the methyltransferase superfamily. METL family.</text>
</comment>
<proteinExistence type="inferred from homology"/>
<feature type="compositionally biased region" description="Basic and acidic residues" evidence="5">
    <location>
        <begin position="41"/>
        <end position="52"/>
    </location>
</feature>
<evidence type="ECO:0000256" key="3">
    <source>
        <dbReference type="ARBA" id="ARBA00022679"/>
    </source>
</evidence>
<feature type="region of interest" description="Disordered" evidence="5">
    <location>
        <begin position="231"/>
        <end position="264"/>
    </location>
</feature>
<dbReference type="CDD" id="cd02440">
    <property type="entry name" value="AdoMet_MTases"/>
    <property type="match status" value="1"/>
</dbReference>
<dbReference type="PIRSF" id="PIRSF037755">
    <property type="entry name" value="Mettl2_prd"/>
    <property type="match status" value="1"/>
</dbReference>
<comment type="caution">
    <text evidence="6">The sequence shown here is derived from an EMBL/GenBank/DDBJ whole genome shotgun (WGS) entry which is preliminary data.</text>
</comment>
<feature type="compositionally biased region" description="Polar residues" evidence="5">
    <location>
        <begin position="231"/>
        <end position="249"/>
    </location>
</feature>
<dbReference type="SUPFAM" id="SSF53335">
    <property type="entry name" value="S-adenosyl-L-methionine-dependent methyltransferases"/>
    <property type="match status" value="1"/>
</dbReference>
<evidence type="ECO:0000256" key="4">
    <source>
        <dbReference type="PIRNR" id="PIRNR037755"/>
    </source>
</evidence>
<dbReference type="VEuPathDB" id="FungiDB:TREMEDRAFT_42575"/>
<name>A0A4Q1BS78_TREME</name>
<keyword evidence="7" id="KW-1185">Reference proteome</keyword>
<evidence type="ECO:0000256" key="1">
    <source>
        <dbReference type="ARBA" id="ARBA00009725"/>
    </source>
</evidence>
<evidence type="ECO:0000256" key="2">
    <source>
        <dbReference type="ARBA" id="ARBA00022603"/>
    </source>
</evidence>
<dbReference type="PANTHER" id="PTHR22809">
    <property type="entry name" value="METHYLTRANSFERASE-RELATED"/>
    <property type="match status" value="1"/>
</dbReference>
<keyword evidence="3 4" id="KW-0808">Transferase</keyword>
<dbReference type="InterPro" id="IPR026113">
    <property type="entry name" value="METTL2/6/8-like"/>
</dbReference>
<dbReference type="FunCoup" id="A0A4Q1BS78">
    <property type="interactions" value="563"/>
</dbReference>
<dbReference type="AlphaFoldDB" id="A0A4Q1BS78"/>
<dbReference type="InterPro" id="IPR029063">
    <property type="entry name" value="SAM-dependent_MTases_sf"/>
</dbReference>
<accession>A0A4Q1BS78</accession>
<dbReference type="Pfam" id="PF13489">
    <property type="entry name" value="Methyltransf_23"/>
    <property type="match status" value="1"/>
</dbReference>
<evidence type="ECO:0000313" key="7">
    <source>
        <dbReference type="Proteomes" id="UP000289152"/>
    </source>
</evidence>
<dbReference type="EC" id="2.1.1.-" evidence="4"/>
<dbReference type="InParanoid" id="A0A4Q1BS78"/>
<protein>
    <recommendedName>
        <fullName evidence="4">tRNA N(3)-methylcytidine methyltransferase</fullName>
        <ecNumber evidence="4">2.1.1.-</ecNumber>
    </recommendedName>
</protein>
<comment type="function">
    <text evidence="4">S-adenosyl-L-methionine-dependent methyltransferase.</text>
</comment>
<dbReference type="PANTHER" id="PTHR22809:SF11">
    <property type="entry name" value="TRNA N(3)-METHYLCYTIDINE METHYLTRANSFERASE METTL2"/>
    <property type="match status" value="1"/>
</dbReference>
<feature type="compositionally biased region" description="Basic and acidic residues" evidence="5">
    <location>
        <begin position="10"/>
        <end position="34"/>
    </location>
</feature>
<gene>
    <name evidence="6" type="ORF">M231_01723</name>
</gene>
<dbReference type="GO" id="GO:0052735">
    <property type="term" value="F:tRNA (cytidine-3-)-methyltransferase activity"/>
    <property type="evidence" value="ECO:0007669"/>
    <property type="project" value="TreeGrafter"/>
</dbReference>
<dbReference type="Gene3D" id="3.40.50.150">
    <property type="entry name" value="Vaccinia Virus protein VP39"/>
    <property type="match status" value="1"/>
</dbReference>
<evidence type="ECO:0000256" key="5">
    <source>
        <dbReference type="SAM" id="MobiDB-lite"/>
    </source>
</evidence>
<dbReference type="OrthoDB" id="417697at2759"/>
<dbReference type="EMBL" id="SDIL01000013">
    <property type="protein sequence ID" value="RXK40875.1"/>
    <property type="molecule type" value="Genomic_DNA"/>
</dbReference>
<evidence type="ECO:0000313" key="6">
    <source>
        <dbReference type="EMBL" id="RXK40875.1"/>
    </source>
</evidence>
<dbReference type="Proteomes" id="UP000289152">
    <property type="component" value="Unassembled WGS sequence"/>
</dbReference>